<sequence>MPEALSTREALLEPWKQTRSSLSRFWQLWSSAYLHFLRETTQREHVGPRSLTRRPLKKAKSSSSATTIISVLSGSSQSSKKPV</sequence>
<protein>
    <submittedName>
        <fullName evidence="4">DUF5641 domain-containing protein</fullName>
    </submittedName>
</protein>
<organism evidence="3 4">
    <name type="scientific">Toxocara canis</name>
    <name type="common">Canine roundworm</name>
    <dbReference type="NCBI Taxonomy" id="6265"/>
    <lineage>
        <taxon>Eukaryota</taxon>
        <taxon>Metazoa</taxon>
        <taxon>Ecdysozoa</taxon>
        <taxon>Nematoda</taxon>
        <taxon>Chromadorea</taxon>
        <taxon>Rhabditida</taxon>
        <taxon>Spirurina</taxon>
        <taxon>Ascaridomorpha</taxon>
        <taxon>Ascaridoidea</taxon>
        <taxon>Toxocaridae</taxon>
        <taxon>Toxocara</taxon>
    </lineage>
</organism>
<name>A0A183U9U6_TOXCA</name>
<evidence type="ECO:0000313" key="3">
    <source>
        <dbReference type="Proteomes" id="UP000050794"/>
    </source>
</evidence>
<reference evidence="4" key="1">
    <citation type="submission" date="2016-06" db="UniProtKB">
        <authorList>
            <consortium name="WormBaseParasite"/>
        </authorList>
    </citation>
    <scope>IDENTIFICATION</scope>
</reference>
<evidence type="ECO:0000256" key="1">
    <source>
        <dbReference type="SAM" id="MobiDB-lite"/>
    </source>
</evidence>
<keyword evidence="3" id="KW-1185">Reference proteome</keyword>
<reference evidence="2 3" key="2">
    <citation type="submission" date="2018-11" db="EMBL/GenBank/DDBJ databases">
        <authorList>
            <consortium name="Pathogen Informatics"/>
        </authorList>
    </citation>
    <scope>NUCLEOTIDE SEQUENCE [LARGE SCALE GENOMIC DNA]</scope>
</reference>
<accession>A0A183U9U6</accession>
<evidence type="ECO:0000313" key="2">
    <source>
        <dbReference type="EMBL" id="VDM34774.1"/>
    </source>
</evidence>
<evidence type="ECO:0000313" key="4">
    <source>
        <dbReference type="WBParaSite" id="TCNE_0000526601-mRNA-1"/>
    </source>
</evidence>
<dbReference type="Proteomes" id="UP000050794">
    <property type="component" value="Unassembled WGS sequence"/>
</dbReference>
<dbReference type="EMBL" id="UYWY01012443">
    <property type="protein sequence ID" value="VDM34774.1"/>
    <property type="molecule type" value="Genomic_DNA"/>
</dbReference>
<feature type="region of interest" description="Disordered" evidence="1">
    <location>
        <begin position="44"/>
        <end position="65"/>
    </location>
</feature>
<proteinExistence type="predicted"/>
<dbReference type="WBParaSite" id="TCNE_0000526601-mRNA-1">
    <property type="protein sequence ID" value="TCNE_0000526601-mRNA-1"/>
    <property type="gene ID" value="TCNE_0000526601"/>
</dbReference>
<gene>
    <name evidence="2" type="ORF">TCNE_LOCUS5267</name>
</gene>
<feature type="compositionally biased region" description="Basic residues" evidence="1">
    <location>
        <begin position="51"/>
        <end position="60"/>
    </location>
</feature>
<dbReference type="AlphaFoldDB" id="A0A183U9U6"/>